<keyword evidence="7" id="KW-0156">Chromatin regulator</keyword>
<dbReference type="AlphaFoldDB" id="A0A8K0C6R4"/>
<feature type="region of interest" description="Disordered" evidence="12">
    <location>
        <begin position="388"/>
        <end position="429"/>
    </location>
</feature>
<evidence type="ECO:0000256" key="6">
    <source>
        <dbReference type="ARBA" id="ARBA00022833"/>
    </source>
</evidence>
<proteinExistence type="inferred from homology"/>
<feature type="compositionally biased region" description="Basic and acidic residues" evidence="12">
    <location>
        <begin position="462"/>
        <end position="474"/>
    </location>
</feature>
<organism evidence="14 15">
    <name type="scientific">Ignelater luminosus</name>
    <name type="common">Cucubano</name>
    <name type="synonym">Pyrophorus luminosus</name>
    <dbReference type="NCBI Taxonomy" id="2038154"/>
    <lineage>
        <taxon>Eukaryota</taxon>
        <taxon>Metazoa</taxon>
        <taxon>Ecdysozoa</taxon>
        <taxon>Arthropoda</taxon>
        <taxon>Hexapoda</taxon>
        <taxon>Insecta</taxon>
        <taxon>Pterygota</taxon>
        <taxon>Neoptera</taxon>
        <taxon>Endopterygota</taxon>
        <taxon>Coleoptera</taxon>
        <taxon>Polyphaga</taxon>
        <taxon>Elateriformia</taxon>
        <taxon>Elateroidea</taxon>
        <taxon>Elateridae</taxon>
        <taxon>Agrypninae</taxon>
        <taxon>Pyrophorini</taxon>
        <taxon>Ignelater</taxon>
    </lineage>
</organism>
<evidence type="ECO:0000256" key="3">
    <source>
        <dbReference type="ARBA" id="ARBA00022723"/>
    </source>
</evidence>
<feature type="compositionally biased region" description="Polar residues" evidence="12">
    <location>
        <begin position="390"/>
        <end position="400"/>
    </location>
</feature>
<dbReference type="SMART" id="SM00355">
    <property type="entry name" value="ZnF_C2H2"/>
    <property type="match status" value="3"/>
</dbReference>
<dbReference type="GO" id="GO:0035098">
    <property type="term" value="C:ESC/E(Z) complex"/>
    <property type="evidence" value="ECO:0007669"/>
    <property type="project" value="TreeGrafter"/>
</dbReference>
<dbReference type="PROSITE" id="PS00028">
    <property type="entry name" value="ZINC_FINGER_C2H2_1"/>
    <property type="match status" value="2"/>
</dbReference>
<keyword evidence="15" id="KW-1185">Reference proteome</keyword>
<evidence type="ECO:0000256" key="7">
    <source>
        <dbReference type="ARBA" id="ARBA00022853"/>
    </source>
</evidence>
<reference evidence="14" key="1">
    <citation type="submission" date="2019-08" db="EMBL/GenBank/DDBJ databases">
        <title>The genome of the North American firefly Photinus pyralis.</title>
        <authorList>
            <consortium name="Photinus pyralis genome working group"/>
            <person name="Fallon T.R."/>
            <person name="Sander Lower S.E."/>
            <person name="Weng J.-K."/>
        </authorList>
    </citation>
    <scope>NUCLEOTIDE SEQUENCE</scope>
    <source>
        <strain evidence="14">TRF0915ILg1</strain>
        <tissue evidence="14">Whole body</tissue>
    </source>
</reference>
<feature type="domain" description="C2H2-type" evidence="13">
    <location>
        <begin position="480"/>
        <end position="503"/>
    </location>
</feature>
<evidence type="ECO:0000259" key="13">
    <source>
        <dbReference type="PROSITE" id="PS00028"/>
    </source>
</evidence>
<evidence type="ECO:0000256" key="2">
    <source>
        <dbReference type="ARBA" id="ARBA00022491"/>
    </source>
</evidence>
<dbReference type="PANTHER" id="PTHR46541:SF1">
    <property type="entry name" value="ZINC FINGER PROTEIN AEBP2"/>
    <property type="match status" value="1"/>
</dbReference>
<keyword evidence="10" id="KW-0539">Nucleus</keyword>
<evidence type="ECO:0000313" key="15">
    <source>
        <dbReference type="Proteomes" id="UP000801492"/>
    </source>
</evidence>
<evidence type="ECO:0000256" key="10">
    <source>
        <dbReference type="ARBA" id="ARBA00023242"/>
    </source>
</evidence>
<dbReference type="Pfam" id="PF26014">
    <property type="entry name" value="SH3_AEBP2_C"/>
    <property type="match status" value="1"/>
</dbReference>
<keyword evidence="9" id="KW-0804">Transcription</keyword>
<accession>A0A8K0C6R4</accession>
<keyword evidence="4" id="KW-0677">Repeat</keyword>
<dbReference type="InterPro" id="IPR052130">
    <property type="entry name" value="AEBP2/jing_C2H2-ZnF"/>
</dbReference>
<feature type="domain" description="C2H2-type" evidence="13">
    <location>
        <begin position="548"/>
        <end position="570"/>
    </location>
</feature>
<keyword evidence="2" id="KW-0678">Repressor</keyword>
<dbReference type="InterPro" id="IPR013087">
    <property type="entry name" value="Znf_C2H2_type"/>
</dbReference>
<dbReference type="InterPro" id="IPR036236">
    <property type="entry name" value="Znf_C2H2_sf"/>
</dbReference>
<evidence type="ECO:0000256" key="9">
    <source>
        <dbReference type="ARBA" id="ARBA00023163"/>
    </source>
</evidence>
<dbReference type="InterPro" id="IPR059034">
    <property type="entry name" value="SH3_AEBP2_C"/>
</dbReference>
<name>A0A8K0C6R4_IGNLU</name>
<protein>
    <recommendedName>
        <fullName evidence="13">C2H2-type domain-containing protein</fullName>
    </recommendedName>
</protein>
<feature type="region of interest" description="Disordered" evidence="12">
    <location>
        <begin position="704"/>
        <end position="731"/>
    </location>
</feature>
<dbReference type="Gene3D" id="3.30.160.60">
    <property type="entry name" value="Classic Zinc Finger"/>
    <property type="match status" value="1"/>
</dbReference>
<dbReference type="GO" id="GO:0006325">
    <property type="term" value="P:chromatin organization"/>
    <property type="evidence" value="ECO:0007669"/>
    <property type="project" value="UniProtKB-KW"/>
</dbReference>
<gene>
    <name evidence="14" type="ORF">ILUMI_26413</name>
</gene>
<comment type="subcellular location">
    <subcellularLocation>
        <location evidence="1">Nucleus</location>
    </subcellularLocation>
</comment>
<comment type="caution">
    <text evidence="14">The sequence shown here is derived from an EMBL/GenBank/DDBJ whole genome shotgun (WGS) entry which is preliminary data.</text>
</comment>
<dbReference type="GO" id="GO:0006357">
    <property type="term" value="P:regulation of transcription by RNA polymerase II"/>
    <property type="evidence" value="ECO:0007669"/>
    <property type="project" value="TreeGrafter"/>
</dbReference>
<evidence type="ECO:0000256" key="1">
    <source>
        <dbReference type="ARBA" id="ARBA00004123"/>
    </source>
</evidence>
<evidence type="ECO:0000256" key="5">
    <source>
        <dbReference type="ARBA" id="ARBA00022771"/>
    </source>
</evidence>
<feature type="compositionally biased region" description="Basic residues" evidence="12">
    <location>
        <begin position="719"/>
        <end position="731"/>
    </location>
</feature>
<evidence type="ECO:0000256" key="8">
    <source>
        <dbReference type="ARBA" id="ARBA00023015"/>
    </source>
</evidence>
<evidence type="ECO:0000313" key="14">
    <source>
        <dbReference type="EMBL" id="KAF2879756.1"/>
    </source>
</evidence>
<dbReference type="OrthoDB" id="9984614at2759"/>
<dbReference type="Proteomes" id="UP000801492">
    <property type="component" value="Unassembled WGS sequence"/>
</dbReference>
<keyword evidence="5" id="KW-0863">Zinc-finger</keyword>
<feature type="region of interest" description="Disordered" evidence="12">
    <location>
        <begin position="442"/>
        <end position="474"/>
    </location>
</feature>
<comment type="similarity">
    <text evidence="11">Belongs to the AEBP2/jing C2H2-type zinc-finger family.</text>
</comment>
<evidence type="ECO:0000256" key="11">
    <source>
        <dbReference type="ARBA" id="ARBA00037930"/>
    </source>
</evidence>
<dbReference type="PANTHER" id="PTHR46541">
    <property type="entry name" value="ZINC FINGER PROTEIN AEBP2"/>
    <property type="match status" value="1"/>
</dbReference>
<dbReference type="EMBL" id="VTPC01091078">
    <property type="protein sequence ID" value="KAF2879756.1"/>
    <property type="molecule type" value="Genomic_DNA"/>
</dbReference>
<feature type="region of interest" description="Disordered" evidence="12">
    <location>
        <begin position="1"/>
        <end position="69"/>
    </location>
</feature>
<dbReference type="SUPFAM" id="SSF57667">
    <property type="entry name" value="beta-beta-alpha zinc fingers"/>
    <property type="match status" value="1"/>
</dbReference>
<keyword evidence="6" id="KW-0862">Zinc</keyword>
<evidence type="ECO:0000256" key="4">
    <source>
        <dbReference type="ARBA" id="ARBA00022737"/>
    </source>
</evidence>
<sequence length="731" mass="81235">MPPTQSAHHPPWPWATGESPPIKRHTPEKTAFSKRLKTEDENALKQDDNSRTVQTADEDSNVRKPPACLSSTLNHLNTSQVGNQSIINKSVPTEVLAVSTDSNCNKAPSSNLLQNDKLIKSKKVINKKPEVVVANNKSQGKITEYFKSQMKANGIKKELSSNNAAVKSNTVKNPNLHKYFSLVGGLKQNINVKTQNNLRKIDVRTVNPNIKKVTADTKHRKLSPITVPRKILPAPSKVCDKVTVNSINNVNNVNNFTPTVTLTTLAIPPNLTYLHTKTPKPPDNFIVQQFTTLTSDKINAIPIVNTPCLNTMIHPLQKITTINNFNCIKLNATVVPIVKLNTLPSKVNGSNFGSVALNVEAGVPTVLSAKPKVNECSVQTPIVHVANFTPKPQNIPTNTDGDAPIQSKRRIEEQSPSASSDSGMSSKDQLEVSVNLVPTIEPQKSPILSQPKTIRFPAKQQDTTECKESRGTHSNDTSKCRWAECHAQFDTSGALLEHLQLKHVISQATQEQYVCLWLGCKVHGRTSCSRTWLERHVLAHAGTKPFRCIVEGCGMRYNSQLALERHVNGHFNTDGSQNGSAKKSVESSSVKLFKRNGKRIRFRRQPWSARMFDFFDNGIMEGLQYQLLSMTEARTSGQRDAVPGDTVLLHSQLLASRVESDGKKKVLLRWHPPDILPDEWVQESEYSSTKIVSIRTLQPTAKNALRPVLFPPHNNSQLNRRKQRRKPSKCT</sequence>
<evidence type="ECO:0000256" key="12">
    <source>
        <dbReference type="SAM" id="MobiDB-lite"/>
    </source>
</evidence>
<feature type="compositionally biased region" description="Low complexity" evidence="12">
    <location>
        <begin position="415"/>
        <end position="426"/>
    </location>
</feature>
<keyword evidence="3" id="KW-0479">Metal-binding</keyword>
<feature type="compositionally biased region" description="Basic and acidic residues" evidence="12">
    <location>
        <begin position="36"/>
        <end position="50"/>
    </location>
</feature>
<keyword evidence="8" id="KW-0805">Transcription regulation</keyword>
<dbReference type="GO" id="GO:0008270">
    <property type="term" value="F:zinc ion binding"/>
    <property type="evidence" value="ECO:0007669"/>
    <property type="project" value="UniProtKB-KW"/>
</dbReference>